<dbReference type="Gene3D" id="1.10.30.50">
    <property type="match status" value="1"/>
</dbReference>
<sequence>MAIYNTPSDAANTAVRSFLTQLGEQYYGGKFNTGSGPGKETWRKIREEEFVGKCAYCDTVTVKPTIEHLVMFNREQCGLHHPGNIAPCCNGCNKRLRTETKQYTDWDTHLAMGAENSGGSISDLNFRKKRIKEHMEKWEYPELTTDELNAIRALANSLYAGVQAEVNKSVSLFQELDRTLIQGRGSKA</sequence>
<dbReference type="CDD" id="cd00085">
    <property type="entry name" value="HNHc"/>
    <property type="match status" value="1"/>
</dbReference>
<dbReference type="InterPro" id="IPR003615">
    <property type="entry name" value="HNH_nuc"/>
</dbReference>
<dbReference type="AlphaFoldDB" id="A0A382P2I2"/>
<dbReference type="EMBL" id="UINC01103565">
    <property type="protein sequence ID" value="SVC66041.1"/>
    <property type="molecule type" value="Genomic_DNA"/>
</dbReference>
<gene>
    <name evidence="1" type="ORF">METZ01_LOCUS318895</name>
</gene>
<proteinExistence type="predicted"/>
<evidence type="ECO:0000313" key="1">
    <source>
        <dbReference type="EMBL" id="SVC66041.1"/>
    </source>
</evidence>
<protein>
    <recommendedName>
        <fullName evidence="2">HNH endonuclease</fullName>
    </recommendedName>
</protein>
<accession>A0A382P2I2</accession>
<organism evidence="1">
    <name type="scientific">marine metagenome</name>
    <dbReference type="NCBI Taxonomy" id="408172"/>
    <lineage>
        <taxon>unclassified sequences</taxon>
        <taxon>metagenomes</taxon>
        <taxon>ecological metagenomes</taxon>
    </lineage>
</organism>
<name>A0A382P2I2_9ZZZZ</name>
<evidence type="ECO:0008006" key="2">
    <source>
        <dbReference type="Google" id="ProtNLM"/>
    </source>
</evidence>
<reference evidence="1" key="1">
    <citation type="submission" date="2018-05" db="EMBL/GenBank/DDBJ databases">
        <authorList>
            <person name="Lanie J.A."/>
            <person name="Ng W.-L."/>
            <person name="Kazmierczak K.M."/>
            <person name="Andrzejewski T.M."/>
            <person name="Davidsen T.M."/>
            <person name="Wayne K.J."/>
            <person name="Tettelin H."/>
            <person name="Glass J.I."/>
            <person name="Rusch D."/>
            <person name="Podicherti R."/>
            <person name="Tsui H.-C.T."/>
            <person name="Winkler M.E."/>
        </authorList>
    </citation>
    <scope>NUCLEOTIDE SEQUENCE</scope>
</reference>